<evidence type="ECO:0000259" key="3">
    <source>
        <dbReference type="Pfam" id="PF04547"/>
    </source>
</evidence>
<dbReference type="Pfam" id="PF14703">
    <property type="entry name" value="PHM7_cyt"/>
    <property type="match status" value="1"/>
</dbReference>
<feature type="region of interest" description="Disordered" evidence="1">
    <location>
        <begin position="1"/>
        <end position="70"/>
    </location>
</feature>
<proteinExistence type="predicted"/>
<feature type="transmembrane region" description="Helical" evidence="2">
    <location>
        <begin position="447"/>
        <end position="470"/>
    </location>
</feature>
<name>A0AAD1Y362_EUPCR</name>
<feature type="transmembrane region" description="Helical" evidence="2">
    <location>
        <begin position="529"/>
        <end position="552"/>
    </location>
</feature>
<feature type="transmembrane region" description="Helical" evidence="2">
    <location>
        <begin position="716"/>
        <end position="735"/>
    </location>
</feature>
<dbReference type="Proteomes" id="UP001295684">
    <property type="component" value="Unassembled WGS sequence"/>
</dbReference>
<protein>
    <submittedName>
        <fullName evidence="5">Uncharacterized protein</fullName>
    </submittedName>
</protein>
<dbReference type="Pfam" id="PF04547">
    <property type="entry name" value="Anoctamin"/>
    <property type="match status" value="1"/>
</dbReference>
<dbReference type="InterPro" id="IPR049452">
    <property type="entry name" value="Anoctamin_TM"/>
</dbReference>
<evidence type="ECO:0000256" key="2">
    <source>
        <dbReference type="SAM" id="Phobius"/>
    </source>
</evidence>
<evidence type="ECO:0000259" key="4">
    <source>
        <dbReference type="Pfam" id="PF14703"/>
    </source>
</evidence>
<reference evidence="5" key="1">
    <citation type="submission" date="2023-07" db="EMBL/GenBank/DDBJ databases">
        <authorList>
            <consortium name="AG Swart"/>
            <person name="Singh M."/>
            <person name="Singh A."/>
            <person name="Seah K."/>
            <person name="Emmerich C."/>
        </authorList>
    </citation>
    <scope>NUCLEOTIDE SEQUENCE</scope>
    <source>
        <strain evidence="5">DP1</strain>
    </source>
</reference>
<keyword evidence="2" id="KW-0812">Transmembrane</keyword>
<dbReference type="InterPro" id="IPR045122">
    <property type="entry name" value="Csc1-like"/>
</dbReference>
<feature type="domain" description="CSC1/OSCA1-like cytosolic" evidence="4">
    <location>
        <begin position="260"/>
        <end position="434"/>
    </location>
</feature>
<dbReference type="PANTHER" id="PTHR13018:SF83">
    <property type="entry name" value="RRM DOMAIN-CONTAINING PROTEIN"/>
    <property type="match status" value="1"/>
</dbReference>
<feature type="transmembrane region" description="Helical" evidence="2">
    <location>
        <begin position="564"/>
        <end position="585"/>
    </location>
</feature>
<keyword evidence="6" id="KW-1185">Reference proteome</keyword>
<dbReference type="GO" id="GO:0005227">
    <property type="term" value="F:calcium-activated cation channel activity"/>
    <property type="evidence" value="ECO:0007669"/>
    <property type="project" value="InterPro"/>
</dbReference>
<dbReference type="InterPro" id="IPR027815">
    <property type="entry name" value="CSC1/OSCA1-like_cyt"/>
</dbReference>
<evidence type="ECO:0000313" key="6">
    <source>
        <dbReference type="Proteomes" id="UP001295684"/>
    </source>
</evidence>
<organism evidence="5 6">
    <name type="scientific">Euplotes crassus</name>
    <dbReference type="NCBI Taxonomy" id="5936"/>
    <lineage>
        <taxon>Eukaryota</taxon>
        <taxon>Sar</taxon>
        <taxon>Alveolata</taxon>
        <taxon>Ciliophora</taxon>
        <taxon>Intramacronucleata</taxon>
        <taxon>Spirotrichea</taxon>
        <taxon>Hypotrichia</taxon>
        <taxon>Euplotida</taxon>
        <taxon>Euplotidae</taxon>
        <taxon>Moneuplotes</taxon>
    </lineage>
</organism>
<feature type="compositionally biased region" description="Acidic residues" evidence="1">
    <location>
        <begin position="14"/>
        <end position="24"/>
    </location>
</feature>
<evidence type="ECO:0000313" key="5">
    <source>
        <dbReference type="EMBL" id="CAI2384536.1"/>
    </source>
</evidence>
<dbReference type="PANTHER" id="PTHR13018">
    <property type="entry name" value="PROBABLE MEMBRANE PROTEIN DUF221-RELATED"/>
    <property type="match status" value="1"/>
</dbReference>
<feature type="transmembrane region" description="Helical" evidence="2">
    <location>
        <begin position="634"/>
        <end position="661"/>
    </location>
</feature>
<feature type="compositionally biased region" description="Basic and acidic residues" evidence="1">
    <location>
        <begin position="36"/>
        <end position="68"/>
    </location>
</feature>
<feature type="transmembrane region" description="Helical" evidence="2">
    <location>
        <begin position="490"/>
        <end position="517"/>
    </location>
</feature>
<keyword evidence="2" id="KW-0472">Membrane</keyword>
<gene>
    <name evidence="5" type="ORF">ECRASSUSDP1_LOCUS26069</name>
</gene>
<comment type="caution">
    <text evidence="5">The sequence shown here is derived from an EMBL/GenBank/DDBJ whole genome shotgun (WGS) entry which is preliminary data.</text>
</comment>
<evidence type="ECO:0000256" key="1">
    <source>
        <dbReference type="SAM" id="MobiDB-lite"/>
    </source>
</evidence>
<feature type="transmembrane region" description="Helical" evidence="2">
    <location>
        <begin position="219"/>
        <end position="240"/>
    </location>
</feature>
<accession>A0AAD1Y362</accession>
<feature type="transmembrane region" description="Helical" evidence="2">
    <location>
        <begin position="160"/>
        <end position="181"/>
    </location>
</feature>
<feature type="domain" description="Anoctamin transmembrane" evidence="3">
    <location>
        <begin position="436"/>
        <end position="726"/>
    </location>
</feature>
<dbReference type="EMBL" id="CAMPGE010026875">
    <property type="protein sequence ID" value="CAI2384536.1"/>
    <property type="molecule type" value="Genomic_DNA"/>
</dbReference>
<keyword evidence="2" id="KW-1133">Transmembrane helix</keyword>
<dbReference type="AlphaFoldDB" id="A0AAD1Y362"/>
<sequence length="779" mass="90612">MSSERESSNSDDNNNSDEASESEDRESSSSENYEGSMDRSLNKDSYEQLPKEIKPEGSKRNEESKYTDSDFNMELLQKSDRLDIIPPDFQKARDHYNSQRVRLMHNNCLRKSCLEDSKINSERSECSKIDASSLYPLCCSIKDLKNLGCGFPLHFFFKKYIGLLYLIIIFFVSVPGCILYFTPHNGDEWLESGNSVSFATKLSIGNNGKNSEEYETGDVNIMIILTTILICVLFGTFIIFQRVQSKYLAQIDKEVVSPSDFAVMISQIPQDASKEELQDFILKHIDSDQEHIREIIFCYDIEKETKEIKKIISLQRKFHNYELLYSTNDKITKEDIRDDLLRSQQKVEEARRKVFTHEKQEKFTGKAFVIFNNQADPQNLINKFMVSILAKVWSFVVFTCLRVKSQRLKDDKWWGRQRIHIERASEPTNIYWENLSVRSSQRFWRSICTYVVAIFCIAIVFMLNLSLSILRNDLDDDVSKEENNESTTTLIIILISFGSSIIISVNNTILFHLVVYLSGFERHETHTKYNASISLKLAICMTINSGFTPFFVNFGKHHWFGRKGLAIDIFLILSTSFISPTVCLFDPVKYWRKFRYWYEERKGEKSMKTQREANEMSEGIDWEIPHYYGLSMSILLITCFYTPLIPILPIFSFLCTLYTYWIEKYLLLRSCKRPKELDSHLTVTFTTLLPLCLLSFSLGQFIFIHNLSESQNHYPTIALLLSVIFCLVDPVLVMVSSVEQVRRDPEDTEEAHLGRFVCEYRRSHPLETPNGERRGERGT</sequence>
<feature type="transmembrane region" description="Helical" evidence="2">
    <location>
        <begin position="681"/>
        <end position="704"/>
    </location>
</feature>
<dbReference type="GO" id="GO:0005886">
    <property type="term" value="C:plasma membrane"/>
    <property type="evidence" value="ECO:0007669"/>
    <property type="project" value="TreeGrafter"/>
</dbReference>